<proteinExistence type="predicted"/>
<dbReference type="Proteomes" id="UP001219525">
    <property type="component" value="Unassembled WGS sequence"/>
</dbReference>
<gene>
    <name evidence="4" type="ORF">GGX14DRAFT_389351</name>
</gene>
<dbReference type="EMBL" id="JARJCW010000010">
    <property type="protein sequence ID" value="KAJ7219933.1"/>
    <property type="molecule type" value="Genomic_DNA"/>
</dbReference>
<organism evidence="4 5">
    <name type="scientific">Mycena pura</name>
    <dbReference type="NCBI Taxonomy" id="153505"/>
    <lineage>
        <taxon>Eukaryota</taxon>
        <taxon>Fungi</taxon>
        <taxon>Dikarya</taxon>
        <taxon>Basidiomycota</taxon>
        <taxon>Agaricomycotina</taxon>
        <taxon>Agaricomycetes</taxon>
        <taxon>Agaricomycetidae</taxon>
        <taxon>Agaricales</taxon>
        <taxon>Marasmiineae</taxon>
        <taxon>Mycenaceae</taxon>
        <taxon>Mycena</taxon>
    </lineage>
</organism>
<dbReference type="AlphaFoldDB" id="A0AAD6VTC0"/>
<feature type="domain" description="CxC2-like cysteine cluster KDZ transposase-associated" evidence="3">
    <location>
        <begin position="209"/>
        <end position="315"/>
    </location>
</feature>
<feature type="coiled-coil region" evidence="1">
    <location>
        <begin position="606"/>
        <end position="633"/>
    </location>
</feature>
<dbReference type="InterPro" id="IPR040521">
    <property type="entry name" value="KDZ"/>
</dbReference>
<sequence>METFVDRLTSDKRRVYREFQALEPPSPVKRARLQGSAITNAATPAPALTIDVDDRYAMGLQDDTLDGLGENDEQGVDEIPETVSATRTVKPSDPVMRDWLLNHRDAYLSVLLWREGCGSASVSVCPRCLDPSNTPHLRCRDCKGGLLLCTACCLDVHIEHPLHVIEVILYVDCKGGLLLCTACCLDVHIEHPLHVIEAWTGVYFKKKSLKDIGLRIQLGHPPRENCIHKYPGHEEFVVLHDNGIHVVSVDFCGCVQRQVPWHIQLLRMGWYPATTNQPKTCATFACLGRFHSLSLYAKTTAYDFYSTLEYLTDGTCLKPPNRYQIFLRVARQYRHLLLLKRGGRGHDKSGVWGTRPGELAIRCPACPRPGGNLPADWEEAPPEKQLMENRGLYVQFLALDACFRLKRRTISSELKDPGLGTGWAYMVEWEPYRQFLLTVTDQEEMSTCTGLAALDYANTKFSRGYSATGVGMGVCARHEFVQPNGVADLQRGERYANMDYIYASLLRHIDPRLRKITSYDIVCQWWKQLRERLLELPPLVRLKLVLDMCRFVIPKMHIKGHTLGCQLLYSLNLVPGSGQTDGEGSRADQLDDHWTFWNWTKLVGLAALLRRRLDAAKVELAKQEEAFEAFSCEQSAKIPLWKSMVVEFERDGSKKNPYEAAVNGTAGLLDSVGWVVNWLTGLTEMQVRLRLESEEAAEAAAAVVHDVTLSGFIMTLLDLEDQQRRVRVQVELKRAKSTALKINLRSLRRKLNLGIQRLRGLQATFMPAALTQLKALKMPPETQAEEVPLIPPSALTESQRDGGGCWAGLLEMEKEMRDAQCRSALVRLRNQLHIKSRFLLYKKNHARHQARNTRSRTIVARNEAKIRLHSEKYQAAWRALVSISGGVEGAVGWKRLKREDIRCMQDAAELSRREEKRRRQQVRQEKRDAELRAAGELPLVTSRLMRGTNEDEWVDVDDDNDTFTLGRVTGRCLGFGRWQVHQERMSNWKKLSESNGQKHGPEPGGGARRWRPSMRSVTGCRSPSRSRNRSGSRVRRQCRWASCLLTSRKE</sequence>
<keyword evidence="1" id="KW-0175">Coiled coil</keyword>
<feature type="compositionally biased region" description="Basic residues" evidence="2">
    <location>
        <begin position="1024"/>
        <end position="1033"/>
    </location>
</feature>
<feature type="region of interest" description="Disordered" evidence="2">
    <location>
        <begin position="989"/>
        <end position="1033"/>
    </location>
</feature>
<evidence type="ECO:0000259" key="3">
    <source>
        <dbReference type="Pfam" id="PF18803"/>
    </source>
</evidence>
<dbReference type="InterPro" id="IPR041457">
    <property type="entry name" value="CxC2_KDZ-assoc"/>
</dbReference>
<feature type="region of interest" description="Disordered" evidence="2">
    <location>
        <begin position="910"/>
        <end position="929"/>
    </location>
</feature>
<dbReference type="PANTHER" id="PTHR33104:SF2">
    <property type="entry name" value="CXC3 LIKE CYSTEINE CLUSTER DOMAIN-CONTAINING PROTEIN"/>
    <property type="match status" value="1"/>
</dbReference>
<keyword evidence="5" id="KW-1185">Reference proteome</keyword>
<evidence type="ECO:0000313" key="4">
    <source>
        <dbReference type="EMBL" id="KAJ7219933.1"/>
    </source>
</evidence>
<protein>
    <recommendedName>
        <fullName evidence="3">CxC2-like cysteine cluster KDZ transposase-associated domain-containing protein</fullName>
    </recommendedName>
</protein>
<evidence type="ECO:0000313" key="5">
    <source>
        <dbReference type="Proteomes" id="UP001219525"/>
    </source>
</evidence>
<reference evidence="4" key="1">
    <citation type="submission" date="2023-03" db="EMBL/GenBank/DDBJ databases">
        <title>Massive genome expansion in bonnet fungi (Mycena s.s.) driven by repeated elements and novel gene families across ecological guilds.</title>
        <authorList>
            <consortium name="Lawrence Berkeley National Laboratory"/>
            <person name="Harder C.B."/>
            <person name="Miyauchi S."/>
            <person name="Viragh M."/>
            <person name="Kuo A."/>
            <person name="Thoen E."/>
            <person name="Andreopoulos B."/>
            <person name="Lu D."/>
            <person name="Skrede I."/>
            <person name="Drula E."/>
            <person name="Henrissat B."/>
            <person name="Morin E."/>
            <person name="Kohler A."/>
            <person name="Barry K."/>
            <person name="LaButti K."/>
            <person name="Morin E."/>
            <person name="Salamov A."/>
            <person name="Lipzen A."/>
            <person name="Mereny Z."/>
            <person name="Hegedus B."/>
            <person name="Baldrian P."/>
            <person name="Stursova M."/>
            <person name="Weitz H."/>
            <person name="Taylor A."/>
            <person name="Grigoriev I.V."/>
            <person name="Nagy L.G."/>
            <person name="Martin F."/>
            <person name="Kauserud H."/>
        </authorList>
    </citation>
    <scope>NUCLEOTIDE SEQUENCE</scope>
    <source>
        <strain evidence="4">9144</strain>
    </source>
</reference>
<evidence type="ECO:0000256" key="1">
    <source>
        <dbReference type="SAM" id="Coils"/>
    </source>
</evidence>
<dbReference type="PANTHER" id="PTHR33104">
    <property type="entry name" value="SI:DKEY-29D5.2"/>
    <property type="match status" value="1"/>
</dbReference>
<accession>A0AAD6VTC0</accession>
<name>A0AAD6VTC0_9AGAR</name>
<comment type="caution">
    <text evidence="4">The sequence shown here is derived from an EMBL/GenBank/DDBJ whole genome shotgun (WGS) entry which is preliminary data.</text>
</comment>
<dbReference type="Pfam" id="PF18758">
    <property type="entry name" value="KDZ"/>
    <property type="match status" value="1"/>
</dbReference>
<dbReference type="Pfam" id="PF18803">
    <property type="entry name" value="CxC2"/>
    <property type="match status" value="1"/>
</dbReference>
<evidence type="ECO:0000256" key="2">
    <source>
        <dbReference type="SAM" id="MobiDB-lite"/>
    </source>
</evidence>